<evidence type="ECO:0000313" key="3">
    <source>
        <dbReference type="Proteomes" id="UP000219215"/>
    </source>
</evidence>
<protein>
    <recommendedName>
        <fullName evidence="1">RES domain-containing protein</fullName>
    </recommendedName>
</protein>
<proteinExistence type="predicted"/>
<dbReference type="AlphaFoldDB" id="A0A2C8F7X8"/>
<dbReference type="KEGG" id="pprf:DPRO_1346"/>
<keyword evidence="3" id="KW-1185">Reference proteome</keyword>
<accession>A0A2C8F7X8</accession>
<gene>
    <name evidence="2" type="ORF">DPRO_1346</name>
</gene>
<name>A0A2C8F7X8_9BACT</name>
<reference evidence="3" key="1">
    <citation type="submission" date="2017-09" db="EMBL/GenBank/DDBJ databases">
        <authorList>
            <person name="Regsiter A."/>
            <person name="William W."/>
        </authorList>
    </citation>
    <scope>NUCLEOTIDE SEQUENCE [LARGE SCALE GENOMIC DNA]</scope>
    <source>
        <strain evidence="3">500-1</strain>
    </source>
</reference>
<evidence type="ECO:0000259" key="1">
    <source>
        <dbReference type="Pfam" id="PF08808"/>
    </source>
</evidence>
<dbReference type="Pfam" id="PF08808">
    <property type="entry name" value="RES"/>
    <property type="match status" value="1"/>
</dbReference>
<evidence type="ECO:0000313" key="2">
    <source>
        <dbReference type="EMBL" id="SOB58237.1"/>
    </source>
</evidence>
<sequence length="277" mass="30656">MVLRWGTLQPQRDPYGYGTQDATSSCDILESVAEYCFDLGLLKTMKAGEIVFRARVHDKDTFASVKELGPPPVEFAKFANRMSPAGVVMFYAAGDVQTAIVEAASGNKSKGIASVGEFGLLKDATILDLTDGFEVPSIFDHESRDNRVAAIFMKGFLSEFRRPIEKDGREHVEYVPTQIMTEYFKYLFEKDGRRVFGIKYQSAQNNSGVSYVFFADQEYFVAGQLDTNTSLEKKFFSFNKSSVKTAPVNKNASGGISVGDIILLLAVGYGAKKLLFK</sequence>
<dbReference type="EMBL" id="LT907975">
    <property type="protein sequence ID" value="SOB58237.1"/>
    <property type="molecule type" value="Genomic_DNA"/>
</dbReference>
<feature type="domain" description="RES" evidence="1">
    <location>
        <begin position="76"/>
        <end position="215"/>
    </location>
</feature>
<dbReference type="InterPro" id="IPR014914">
    <property type="entry name" value="RES_dom"/>
</dbReference>
<organism evidence="2 3">
    <name type="scientific">Pseudodesulfovibrio profundus</name>
    <dbReference type="NCBI Taxonomy" id="57320"/>
    <lineage>
        <taxon>Bacteria</taxon>
        <taxon>Pseudomonadati</taxon>
        <taxon>Thermodesulfobacteriota</taxon>
        <taxon>Desulfovibrionia</taxon>
        <taxon>Desulfovibrionales</taxon>
        <taxon>Desulfovibrionaceae</taxon>
    </lineage>
</organism>
<dbReference type="Proteomes" id="UP000219215">
    <property type="component" value="Chromosome DPRO"/>
</dbReference>